<sequence>MTEWRCFAQLKGSQILAYVFLWLKRKNITEMTCGAVSGSGWCRESVLGQVGSSVEKDEGKDKWRNGDGNGEPCAWPIASGHFWTQSGLQL</sequence>
<proteinExistence type="predicted"/>
<dbReference type="EMBL" id="BJWL01000454">
    <property type="protein sequence ID" value="GFS45777.1"/>
    <property type="molecule type" value="Genomic_DNA"/>
</dbReference>
<dbReference type="Proteomes" id="UP000585474">
    <property type="component" value="Unassembled WGS sequence"/>
</dbReference>
<dbReference type="AlphaFoldDB" id="A0A7J0E1L3"/>
<keyword evidence="2" id="KW-1185">Reference proteome</keyword>
<evidence type="ECO:0000313" key="1">
    <source>
        <dbReference type="EMBL" id="GFS45777.1"/>
    </source>
</evidence>
<organism evidence="1 2">
    <name type="scientific">Actinidia rufa</name>
    <dbReference type="NCBI Taxonomy" id="165716"/>
    <lineage>
        <taxon>Eukaryota</taxon>
        <taxon>Viridiplantae</taxon>
        <taxon>Streptophyta</taxon>
        <taxon>Embryophyta</taxon>
        <taxon>Tracheophyta</taxon>
        <taxon>Spermatophyta</taxon>
        <taxon>Magnoliopsida</taxon>
        <taxon>eudicotyledons</taxon>
        <taxon>Gunneridae</taxon>
        <taxon>Pentapetalae</taxon>
        <taxon>asterids</taxon>
        <taxon>Ericales</taxon>
        <taxon>Actinidiaceae</taxon>
        <taxon>Actinidia</taxon>
    </lineage>
</organism>
<gene>
    <name evidence="1" type="ORF">Acr_00g0098120</name>
</gene>
<evidence type="ECO:0000313" key="2">
    <source>
        <dbReference type="Proteomes" id="UP000585474"/>
    </source>
</evidence>
<name>A0A7J0E1L3_9ERIC</name>
<comment type="caution">
    <text evidence="1">The sequence shown here is derived from an EMBL/GenBank/DDBJ whole genome shotgun (WGS) entry which is preliminary data.</text>
</comment>
<reference evidence="2" key="1">
    <citation type="submission" date="2019-07" db="EMBL/GenBank/DDBJ databases">
        <title>De Novo Assembly of kiwifruit Actinidia rufa.</title>
        <authorList>
            <person name="Sugita-Konishi S."/>
            <person name="Sato K."/>
            <person name="Mori E."/>
            <person name="Abe Y."/>
            <person name="Kisaki G."/>
            <person name="Hamano K."/>
            <person name="Suezawa K."/>
            <person name="Otani M."/>
            <person name="Fukuda T."/>
            <person name="Manabe T."/>
            <person name="Gomi K."/>
            <person name="Tabuchi M."/>
            <person name="Akimitsu K."/>
            <person name="Kataoka I."/>
        </authorList>
    </citation>
    <scope>NUCLEOTIDE SEQUENCE [LARGE SCALE GENOMIC DNA]</scope>
    <source>
        <strain evidence="2">cv. Fuchu</strain>
    </source>
</reference>
<protein>
    <submittedName>
        <fullName evidence="1">Uncharacterized protein</fullName>
    </submittedName>
</protein>
<accession>A0A7J0E1L3</accession>